<comment type="subcellular location">
    <subcellularLocation>
        <location evidence="1">Cytoplasm</location>
    </subcellularLocation>
</comment>
<dbReference type="GO" id="GO:0005737">
    <property type="term" value="C:cytoplasm"/>
    <property type="evidence" value="ECO:0007669"/>
    <property type="project" value="UniProtKB-SubCell"/>
</dbReference>
<proteinExistence type="predicted"/>
<dbReference type="PANTHER" id="PTHR16093">
    <property type="entry name" value="COILED-COIL DOMAIN-CONTAINING PROTEIN 120 FAMILY MEMBER"/>
    <property type="match status" value="1"/>
</dbReference>
<reference evidence="6" key="1">
    <citation type="submission" date="2021-01" db="EMBL/GenBank/DDBJ databases">
        <authorList>
            <person name="Zahm M."/>
            <person name="Roques C."/>
            <person name="Cabau C."/>
            <person name="Klopp C."/>
            <person name="Donnadieu C."/>
            <person name="Jouanno E."/>
            <person name="Lampietro C."/>
            <person name="Louis A."/>
            <person name="Herpin A."/>
            <person name="Echchiki A."/>
            <person name="Berthelot C."/>
            <person name="Parey E."/>
            <person name="Roest-Crollius H."/>
            <person name="Braasch I."/>
            <person name="Postlethwait J."/>
            <person name="Bobe J."/>
            <person name="Montfort J."/>
            <person name="Bouchez O."/>
            <person name="Begum T."/>
            <person name="Mejri S."/>
            <person name="Adams A."/>
            <person name="Chen W.-J."/>
            <person name="Guiguen Y."/>
        </authorList>
    </citation>
    <scope>NUCLEOTIDE SEQUENCE</scope>
    <source>
        <strain evidence="6">YG-15Mar2019-1</strain>
        <tissue evidence="6">Brain</tissue>
    </source>
</reference>
<feature type="region of interest" description="Disordered" evidence="4">
    <location>
        <begin position="239"/>
        <end position="391"/>
    </location>
</feature>
<feature type="region of interest" description="Disordered" evidence="4">
    <location>
        <begin position="104"/>
        <end position="222"/>
    </location>
</feature>
<feature type="domain" description="Cytohesin Ubiquitin Protein Inducing" evidence="5">
    <location>
        <begin position="58"/>
        <end position="136"/>
    </location>
</feature>
<dbReference type="AlphaFoldDB" id="A0A9D3PZV0"/>
<feature type="compositionally biased region" description="Polar residues" evidence="4">
    <location>
        <begin position="181"/>
        <end position="192"/>
    </location>
</feature>
<evidence type="ECO:0000259" key="5">
    <source>
        <dbReference type="Pfam" id="PF11819"/>
    </source>
</evidence>
<evidence type="ECO:0000256" key="2">
    <source>
        <dbReference type="ARBA" id="ARBA00022490"/>
    </source>
</evidence>
<keyword evidence="3" id="KW-0175">Coiled coil</keyword>
<comment type="caution">
    <text evidence="6">The sequence shown here is derived from an EMBL/GenBank/DDBJ whole genome shotgun (WGS) entry which is preliminary data.</text>
</comment>
<dbReference type="Pfam" id="PF11819">
    <property type="entry name" value="CUPID"/>
    <property type="match status" value="1"/>
</dbReference>
<gene>
    <name evidence="6" type="ORF">MATL_G00111380</name>
</gene>
<dbReference type="Proteomes" id="UP001046870">
    <property type="component" value="Chromosome 8"/>
</dbReference>
<evidence type="ECO:0000256" key="4">
    <source>
        <dbReference type="SAM" id="MobiDB-lite"/>
    </source>
</evidence>
<sequence length="562" mass="60697">MATSPNHCGTYDYNCKVSVRLAGSASGRTNRESHDMEVKGPTITAMGLGAPDLQGGQSSKARAERLSELQERRRSLQTLLNARLGELRRVCLLEAELTGELPKEFPLETGERPPQVRRRGGLAHHGSKHSSKGEEEETCQRKQKKALFSGALRRQTDSEQHPPHGKRTVHRGCHTDDTVKSESSSMSDSTGQDNDESSPGPAPDGLSPSRPRLAPGSPDSRICRKLSPVEIYYEMRTRRNSMASSASPSRSLPRSVSNVEGRSVPATPLLSRTVPTSVHVRSEVSGGKHWSDSPDVPQVVPLQSQEGSSSGSFERGGCPYSARTRRSNSSEALLDRTVFPEEAGPRTGMPSRGGPYKSSEALTEGRLRQVHRGSPERHLNGHADQGRMRSSVASPHFNGFPPAQAPHFAPGPPPYSPLLLRGKPGEPRRVKVTRTKSCGPFIPLQQHQQEAILLSAYSEAPHPAPGSAGSSTAALLHKALALEGLRDWYLRNTLGHAAASAATAGKPEPGYSQLPQSATFHGHPLQGRSLELSLYQEPFPSQMQDLTLKEPSTDIPAPGTLV</sequence>
<accession>A0A9D3PZV0</accession>
<keyword evidence="7" id="KW-1185">Reference proteome</keyword>
<feature type="compositionally biased region" description="Basic and acidic residues" evidence="4">
    <location>
        <begin position="363"/>
        <end position="387"/>
    </location>
</feature>
<feature type="compositionally biased region" description="Low complexity" evidence="4">
    <location>
        <begin position="303"/>
        <end position="317"/>
    </location>
</feature>
<evidence type="ECO:0000256" key="3">
    <source>
        <dbReference type="ARBA" id="ARBA00023054"/>
    </source>
</evidence>
<feature type="compositionally biased region" description="Basic residues" evidence="4">
    <location>
        <begin position="163"/>
        <end position="172"/>
    </location>
</feature>
<organism evidence="6 7">
    <name type="scientific">Megalops atlanticus</name>
    <name type="common">Tarpon</name>
    <name type="synonym">Clupea gigantea</name>
    <dbReference type="NCBI Taxonomy" id="7932"/>
    <lineage>
        <taxon>Eukaryota</taxon>
        <taxon>Metazoa</taxon>
        <taxon>Chordata</taxon>
        <taxon>Craniata</taxon>
        <taxon>Vertebrata</taxon>
        <taxon>Euteleostomi</taxon>
        <taxon>Actinopterygii</taxon>
        <taxon>Neopterygii</taxon>
        <taxon>Teleostei</taxon>
        <taxon>Elopiformes</taxon>
        <taxon>Megalopidae</taxon>
        <taxon>Megalops</taxon>
    </lineage>
</organism>
<dbReference type="EMBL" id="JAFDVH010000008">
    <property type="protein sequence ID" value="KAG7472669.1"/>
    <property type="molecule type" value="Genomic_DNA"/>
</dbReference>
<feature type="region of interest" description="Disordered" evidence="4">
    <location>
        <begin position="501"/>
        <end position="523"/>
    </location>
</feature>
<dbReference type="InterPro" id="IPR021774">
    <property type="entry name" value="CUPID"/>
</dbReference>
<evidence type="ECO:0000313" key="6">
    <source>
        <dbReference type="EMBL" id="KAG7472669.1"/>
    </source>
</evidence>
<feature type="compositionally biased region" description="Low complexity" evidence="4">
    <location>
        <begin position="240"/>
        <end position="259"/>
    </location>
</feature>
<dbReference type="InterPro" id="IPR043447">
    <property type="entry name" value="CCDC120/INAVA"/>
</dbReference>
<feature type="compositionally biased region" description="Basic residues" evidence="4">
    <location>
        <begin position="115"/>
        <end position="130"/>
    </location>
</feature>
<keyword evidence="2" id="KW-0963">Cytoplasm</keyword>
<name>A0A9D3PZV0_MEGAT</name>
<dbReference type="PANTHER" id="PTHR16093:SF5">
    <property type="entry name" value="COILED-COIL DOMAIN-CONTAINING PROTEIN 120"/>
    <property type="match status" value="1"/>
</dbReference>
<protein>
    <recommendedName>
        <fullName evidence="5">Cytohesin Ubiquitin Protein Inducing domain-containing protein</fullName>
    </recommendedName>
</protein>
<evidence type="ECO:0000313" key="7">
    <source>
        <dbReference type="Proteomes" id="UP001046870"/>
    </source>
</evidence>
<evidence type="ECO:0000256" key="1">
    <source>
        <dbReference type="ARBA" id="ARBA00004496"/>
    </source>
</evidence>
<dbReference type="OrthoDB" id="10063592at2759"/>